<feature type="transmembrane region" description="Helical" evidence="7">
    <location>
        <begin position="237"/>
        <end position="255"/>
    </location>
</feature>
<comment type="subcellular location">
    <subcellularLocation>
        <location evidence="1">Cell membrane</location>
        <topology evidence="1">Multi-pass membrane protein</topology>
    </subcellularLocation>
</comment>
<keyword evidence="9" id="KW-1185">Reference proteome</keyword>
<keyword evidence="3" id="KW-1003">Cell membrane</keyword>
<proteinExistence type="inferred from homology"/>
<feature type="transmembrane region" description="Helical" evidence="7">
    <location>
        <begin position="12"/>
        <end position="33"/>
    </location>
</feature>
<feature type="transmembrane region" description="Helical" evidence="7">
    <location>
        <begin position="399"/>
        <end position="424"/>
    </location>
</feature>
<sequence>MSTTRVSLLFSFVEKYVLVLLSLAGGMIISRLLTPTETGIYAVAAVLLGVAQVLRDFGAGQYLVQERELTEAKLRAVLGASFLFAWPLAALIALLGYPLASFYREPQLAPLLQLLAVNFVLLPFSSVILPMLRREMRFGAICAINLTHGLCSVLVSVTLAWHGFGFMSMAWGSVAATGAALLLSLWLSPPRMPWLPARAGIGRVIVFGAYATGGNLIDEAGAAAPDLVIGKMIGMDAVGIFGKAIAVLAVFHKAITNAVTPVVYPLYAAHVRGGGDAREAYLRTVSYMTAFAWPFFACVAVMALPILRLLYGEQWDAAGPLIRIMCFSSALYSISCMSRYFLVAIGQAAPQARLDGMTVMLRIALLMLAAPFGLSAVAWAIVGATVFRVTFTMRCLTRLGGISIAQVAAASFKGLLLTGLAVLAPLSVLALSPDSPALAVVAGVASVLLWFAGIVLVRHPLIDELDLARRKLAAALSH</sequence>
<keyword evidence="4 7" id="KW-0812">Transmembrane</keyword>
<evidence type="ECO:0000256" key="1">
    <source>
        <dbReference type="ARBA" id="ARBA00004651"/>
    </source>
</evidence>
<feature type="transmembrane region" description="Helical" evidence="7">
    <location>
        <begin position="111"/>
        <end position="132"/>
    </location>
</feature>
<dbReference type="OrthoDB" id="5486360at2"/>
<dbReference type="GO" id="GO:0005886">
    <property type="term" value="C:plasma membrane"/>
    <property type="evidence" value="ECO:0007669"/>
    <property type="project" value="UniProtKB-SubCell"/>
</dbReference>
<keyword evidence="5 7" id="KW-1133">Transmembrane helix</keyword>
<comment type="caution">
    <text evidence="8">The sequence shown here is derived from an EMBL/GenBank/DDBJ whole genome shotgun (WGS) entry which is preliminary data.</text>
</comment>
<feature type="transmembrane region" description="Helical" evidence="7">
    <location>
        <begin position="39"/>
        <end position="64"/>
    </location>
</feature>
<dbReference type="PANTHER" id="PTHR30250">
    <property type="entry name" value="PST FAMILY PREDICTED COLANIC ACID TRANSPORTER"/>
    <property type="match status" value="1"/>
</dbReference>
<dbReference type="EMBL" id="PDOC01000005">
    <property type="protein sequence ID" value="PIL45089.1"/>
    <property type="molecule type" value="Genomic_DNA"/>
</dbReference>
<gene>
    <name evidence="8" type="ORF">CR105_11535</name>
</gene>
<feature type="transmembrane region" description="Helical" evidence="7">
    <location>
        <begin position="144"/>
        <end position="164"/>
    </location>
</feature>
<feature type="transmembrane region" description="Helical" evidence="7">
    <location>
        <begin position="291"/>
        <end position="310"/>
    </location>
</feature>
<dbReference type="RefSeq" id="WP_099788593.1">
    <property type="nucleotide sequence ID" value="NZ_JBHLYV010000032.1"/>
</dbReference>
<reference evidence="8 9" key="1">
    <citation type="submission" date="2017-10" db="EMBL/GenBank/DDBJ databases">
        <title>Massilia psychrophilum sp. nov., a novel purple-pigmented bacterium isolated from Tianshan glacier, Xinjiang Municipality, China.</title>
        <authorList>
            <person name="Wang H."/>
        </authorList>
    </citation>
    <scope>NUCLEOTIDE SEQUENCE [LARGE SCALE GENOMIC DNA]</scope>
    <source>
        <strain evidence="8 9">JCM 30074</strain>
    </source>
</reference>
<feature type="transmembrane region" description="Helical" evidence="7">
    <location>
        <begin position="436"/>
        <end position="457"/>
    </location>
</feature>
<keyword evidence="6 7" id="KW-0472">Membrane</keyword>
<feature type="transmembrane region" description="Helical" evidence="7">
    <location>
        <begin position="363"/>
        <end position="387"/>
    </location>
</feature>
<accession>A0A2G8TGL3</accession>
<organism evidence="8 9">
    <name type="scientific">Massilia eurypsychrophila</name>
    <dbReference type="NCBI Taxonomy" id="1485217"/>
    <lineage>
        <taxon>Bacteria</taxon>
        <taxon>Pseudomonadati</taxon>
        <taxon>Pseudomonadota</taxon>
        <taxon>Betaproteobacteria</taxon>
        <taxon>Burkholderiales</taxon>
        <taxon>Oxalobacteraceae</taxon>
        <taxon>Telluria group</taxon>
        <taxon>Massilia</taxon>
    </lineage>
</organism>
<protein>
    <submittedName>
        <fullName evidence="8">Polysaccharide biosynthesis protein</fullName>
    </submittedName>
</protein>
<dbReference type="AlphaFoldDB" id="A0A2G8TGL3"/>
<evidence type="ECO:0000256" key="5">
    <source>
        <dbReference type="ARBA" id="ARBA00022989"/>
    </source>
</evidence>
<dbReference type="InterPro" id="IPR050833">
    <property type="entry name" value="Poly_Biosynth_Transport"/>
</dbReference>
<name>A0A2G8TGL3_9BURK</name>
<comment type="similarity">
    <text evidence="2">Belongs to the polysaccharide synthase family.</text>
</comment>
<evidence type="ECO:0000256" key="2">
    <source>
        <dbReference type="ARBA" id="ARBA00007430"/>
    </source>
</evidence>
<evidence type="ECO:0000256" key="6">
    <source>
        <dbReference type="ARBA" id="ARBA00023136"/>
    </source>
</evidence>
<feature type="transmembrane region" description="Helical" evidence="7">
    <location>
        <begin position="76"/>
        <end position="99"/>
    </location>
</feature>
<evidence type="ECO:0000256" key="7">
    <source>
        <dbReference type="SAM" id="Phobius"/>
    </source>
</evidence>
<dbReference type="Proteomes" id="UP000230390">
    <property type="component" value="Unassembled WGS sequence"/>
</dbReference>
<feature type="transmembrane region" description="Helical" evidence="7">
    <location>
        <begin position="170"/>
        <end position="188"/>
    </location>
</feature>
<evidence type="ECO:0000313" key="8">
    <source>
        <dbReference type="EMBL" id="PIL45089.1"/>
    </source>
</evidence>
<dbReference type="Pfam" id="PF13440">
    <property type="entry name" value="Polysacc_synt_3"/>
    <property type="match status" value="1"/>
</dbReference>
<evidence type="ECO:0000313" key="9">
    <source>
        <dbReference type="Proteomes" id="UP000230390"/>
    </source>
</evidence>
<dbReference type="PANTHER" id="PTHR30250:SF10">
    <property type="entry name" value="LIPOPOLYSACCHARIDE BIOSYNTHESIS PROTEIN WZXC"/>
    <property type="match status" value="1"/>
</dbReference>
<evidence type="ECO:0000256" key="4">
    <source>
        <dbReference type="ARBA" id="ARBA00022692"/>
    </source>
</evidence>
<evidence type="ECO:0000256" key="3">
    <source>
        <dbReference type="ARBA" id="ARBA00022475"/>
    </source>
</evidence>
<feature type="transmembrane region" description="Helical" evidence="7">
    <location>
        <begin position="322"/>
        <end position="343"/>
    </location>
</feature>